<evidence type="ECO:0000256" key="7">
    <source>
        <dbReference type="ARBA" id="ARBA00023010"/>
    </source>
</evidence>
<feature type="region of interest" description="Disordered" evidence="10">
    <location>
        <begin position="62"/>
        <end position="106"/>
    </location>
</feature>
<comment type="subunit">
    <text evidence="9">The Tat system comprises two distinct complexes: a TatABC complex, containing multiple copies of TatA, TatB and TatC subunits, and a separate TatA complex, containing only TatA subunits. Substrates initially bind to the TatABC complex, which probably triggers association of the separate TatA complex to form the active translocon.</text>
</comment>
<dbReference type="STRING" id="38301.NX84_07325"/>
<proteinExistence type="inferred from homology"/>
<gene>
    <name evidence="9 11" type="primary">tatA</name>
    <name evidence="11" type="ORF">NCTC10288_01257</name>
</gene>
<evidence type="ECO:0000256" key="9">
    <source>
        <dbReference type="HAMAP-Rule" id="MF_00236"/>
    </source>
</evidence>
<evidence type="ECO:0000313" key="12">
    <source>
        <dbReference type="Proteomes" id="UP000249264"/>
    </source>
</evidence>
<dbReference type="KEGG" id="cmin:NCTC10288_01257"/>
<dbReference type="GO" id="GO:0008320">
    <property type="term" value="F:protein transmembrane transporter activity"/>
    <property type="evidence" value="ECO:0007669"/>
    <property type="project" value="UniProtKB-UniRule"/>
</dbReference>
<keyword evidence="6 9" id="KW-1133">Transmembrane helix</keyword>
<dbReference type="PANTHER" id="PTHR42982">
    <property type="entry name" value="SEC-INDEPENDENT PROTEIN TRANSLOCASE PROTEIN TATA"/>
    <property type="match status" value="1"/>
</dbReference>
<dbReference type="Gene3D" id="1.20.5.3310">
    <property type="match status" value="1"/>
</dbReference>
<dbReference type="GO" id="GO:0043953">
    <property type="term" value="P:protein transport by the Tat complex"/>
    <property type="evidence" value="ECO:0007669"/>
    <property type="project" value="UniProtKB-UniRule"/>
</dbReference>
<keyword evidence="3 9" id="KW-1003">Cell membrane</keyword>
<protein>
    <recommendedName>
        <fullName evidence="9">Sec-independent protein translocase protein TatA</fullName>
    </recommendedName>
</protein>
<comment type="function">
    <text evidence="9">Part of the twin-arginine translocation (Tat) system that transports large folded proteins containing a characteristic twin-arginine motif in their signal peptide across membranes. TatA could form the protein-conducting channel of the Tat system.</text>
</comment>
<keyword evidence="4 9" id="KW-0812">Transmembrane</keyword>
<evidence type="ECO:0000256" key="6">
    <source>
        <dbReference type="ARBA" id="ARBA00022989"/>
    </source>
</evidence>
<accession>A0A2X4UPI5</accession>
<evidence type="ECO:0000256" key="5">
    <source>
        <dbReference type="ARBA" id="ARBA00022927"/>
    </source>
</evidence>
<comment type="similarity">
    <text evidence="9">Belongs to the TatA/E family.</text>
</comment>
<dbReference type="Pfam" id="PF02416">
    <property type="entry name" value="TatA_B_E"/>
    <property type="match status" value="1"/>
</dbReference>
<dbReference type="NCBIfam" id="TIGR01411">
    <property type="entry name" value="tatAE"/>
    <property type="match status" value="1"/>
</dbReference>
<evidence type="ECO:0000256" key="3">
    <source>
        <dbReference type="ARBA" id="ARBA00022475"/>
    </source>
</evidence>
<evidence type="ECO:0000313" key="11">
    <source>
        <dbReference type="EMBL" id="SQH99954.1"/>
    </source>
</evidence>
<keyword evidence="5 9" id="KW-0653">Protein transport</keyword>
<dbReference type="Proteomes" id="UP000249264">
    <property type="component" value="Chromosome 1"/>
</dbReference>
<dbReference type="InterPro" id="IPR003369">
    <property type="entry name" value="TatA/B/E"/>
</dbReference>
<dbReference type="InterPro" id="IPR006312">
    <property type="entry name" value="TatA/E"/>
</dbReference>
<name>A0A2X4UPI5_9CORY</name>
<feature type="transmembrane region" description="Helical" evidence="9">
    <location>
        <begin position="20"/>
        <end position="40"/>
    </location>
</feature>
<keyword evidence="8 9" id="KW-0472">Membrane</keyword>
<dbReference type="HAMAP" id="MF_00236">
    <property type="entry name" value="TatA_E"/>
    <property type="match status" value="1"/>
</dbReference>
<dbReference type="PANTHER" id="PTHR42982:SF8">
    <property type="entry name" value="SEC-INDEPENDENT PROTEIN TRANSLOCASE PROTEIN TATA"/>
    <property type="match status" value="1"/>
</dbReference>
<dbReference type="AlphaFoldDB" id="A0A2X4UPI5"/>
<evidence type="ECO:0000256" key="4">
    <source>
        <dbReference type="ARBA" id="ARBA00022692"/>
    </source>
</evidence>
<comment type="subcellular location">
    <subcellularLocation>
        <location evidence="1 9">Cell membrane</location>
        <topology evidence="1 9">Single-pass membrane protein</topology>
    </subcellularLocation>
</comment>
<keyword evidence="2 9" id="KW-0813">Transport</keyword>
<evidence type="ECO:0000256" key="2">
    <source>
        <dbReference type="ARBA" id="ARBA00022448"/>
    </source>
</evidence>
<feature type="compositionally biased region" description="Polar residues" evidence="10">
    <location>
        <begin position="91"/>
        <end position="106"/>
    </location>
</feature>
<evidence type="ECO:0000256" key="10">
    <source>
        <dbReference type="SAM" id="MobiDB-lite"/>
    </source>
</evidence>
<dbReference type="GO" id="GO:0033281">
    <property type="term" value="C:TAT protein transport complex"/>
    <property type="evidence" value="ECO:0007669"/>
    <property type="project" value="UniProtKB-UniRule"/>
</dbReference>
<reference evidence="11 12" key="1">
    <citation type="submission" date="2018-06" db="EMBL/GenBank/DDBJ databases">
        <authorList>
            <consortium name="Pathogen Informatics"/>
            <person name="Doyle S."/>
        </authorList>
    </citation>
    <scope>NUCLEOTIDE SEQUENCE [LARGE SCALE GENOMIC DNA]</scope>
    <source>
        <strain evidence="11 12">NCTC10288</strain>
    </source>
</reference>
<dbReference type="EMBL" id="LS483460">
    <property type="protein sequence ID" value="SQH99954.1"/>
    <property type="molecule type" value="Genomic_DNA"/>
</dbReference>
<evidence type="ECO:0000256" key="8">
    <source>
        <dbReference type="ARBA" id="ARBA00023136"/>
    </source>
</evidence>
<organism evidence="11 12">
    <name type="scientific">Corynebacterium minutissimum</name>
    <dbReference type="NCBI Taxonomy" id="38301"/>
    <lineage>
        <taxon>Bacteria</taxon>
        <taxon>Bacillati</taxon>
        <taxon>Actinomycetota</taxon>
        <taxon>Actinomycetes</taxon>
        <taxon>Mycobacteriales</taxon>
        <taxon>Corynebacteriaceae</taxon>
        <taxon>Corynebacterium</taxon>
    </lineage>
</organism>
<keyword evidence="7 9" id="KW-0811">Translocation</keyword>
<dbReference type="NCBIfam" id="NF001854">
    <property type="entry name" value="PRK00575.1"/>
    <property type="match status" value="1"/>
</dbReference>
<evidence type="ECO:0000256" key="1">
    <source>
        <dbReference type="ARBA" id="ARBA00004162"/>
    </source>
</evidence>
<sequence length="106" mass="11928">MVKSSFTARTTNYERRGIPMTVGPLEIGLVVLVIVLLFGARKLPELARSLGRSMRIFKSEVKEMKDENNTTNEQGQIAASKKNDEDFWNSPEMQPRSTKPVDGTQN</sequence>